<reference evidence="2" key="1">
    <citation type="journal article" date="2019" name="Int. J. Syst. Evol. Microbiol.">
        <title>The Global Catalogue of Microorganisms (GCM) 10K type strain sequencing project: providing services to taxonomists for standard genome sequencing and annotation.</title>
        <authorList>
            <consortium name="The Broad Institute Genomics Platform"/>
            <consortium name="The Broad Institute Genome Sequencing Center for Infectious Disease"/>
            <person name="Wu L."/>
            <person name="Ma J."/>
        </authorList>
    </citation>
    <scope>NUCLEOTIDE SEQUENCE [LARGE SCALE GENOMIC DNA]</scope>
    <source>
        <strain evidence="2">JCM 17214</strain>
    </source>
</reference>
<name>A0ABP7M9T0_9BACT</name>
<keyword evidence="2" id="KW-1185">Reference proteome</keyword>
<evidence type="ECO:0000313" key="1">
    <source>
        <dbReference type="EMBL" id="GAA3917972.1"/>
    </source>
</evidence>
<evidence type="ECO:0000313" key="2">
    <source>
        <dbReference type="Proteomes" id="UP001499909"/>
    </source>
</evidence>
<dbReference type="EMBL" id="BAABDH010000002">
    <property type="protein sequence ID" value="GAA3917972.1"/>
    <property type="molecule type" value="Genomic_DNA"/>
</dbReference>
<organism evidence="1 2">
    <name type="scientific">Hymenobacter algoricola</name>
    <dbReference type="NCBI Taxonomy" id="486267"/>
    <lineage>
        <taxon>Bacteria</taxon>
        <taxon>Pseudomonadati</taxon>
        <taxon>Bacteroidota</taxon>
        <taxon>Cytophagia</taxon>
        <taxon>Cytophagales</taxon>
        <taxon>Hymenobacteraceae</taxon>
        <taxon>Hymenobacter</taxon>
    </lineage>
</organism>
<dbReference type="RefSeq" id="WP_345108469.1">
    <property type="nucleotide sequence ID" value="NZ_BAABDH010000002.1"/>
</dbReference>
<sequence length="207" mass="23230">MNLSKKAHLADLRSDIAQAAASGNAERQKTLRALLSCWNRKESFLPFAPLLEDGTDRDVQYFVADAFAYAKDEQVLVPLMQAAVAPVNHNYSSTLIWPCGKYDCTKHLAFFVDFMLRCADPGEAMWACVDVIEAMRGPFEPTYLKHTVHRLLTEENPATEADMRVQHEVFRVQAASALLDRYYVQVHKQWDEIETPAAGSETPAPVG</sequence>
<accession>A0ABP7M9T0</accession>
<protein>
    <submittedName>
        <fullName evidence="1">Uncharacterized protein</fullName>
    </submittedName>
</protein>
<dbReference type="Proteomes" id="UP001499909">
    <property type="component" value="Unassembled WGS sequence"/>
</dbReference>
<comment type="caution">
    <text evidence="1">The sequence shown here is derived from an EMBL/GenBank/DDBJ whole genome shotgun (WGS) entry which is preliminary data.</text>
</comment>
<proteinExistence type="predicted"/>
<gene>
    <name evidence="1" type="ORF">GCM10022406_00860</name>
</gene>